<proteinExistence type="predicted"/>
<organism evidence="1 2">
    <name type="scientific">Dyella flagellata</name>
    <dbReference type="NCBI Taxonomy" id="1867833"/>
    <lineage>
        <taxon>Bacteria</taxon>
        <taxon>Pseudomonadati</taxon>
        <taxon>Pseudomonadota</taxon>
        <taxon>Gammaproteobacteria</taxon>
        <taxon>Lysobacterales</taxon>
        <taxon>Rhodanobacteraceae</taxon>
        <taxon>Dyella</taxon>
    </lineage>
</organism>
<sequence>MSEQNNSLQAKIDRTTAKLAALKAQQQAREAREKARRTGEARAIRNRALMLWGVALERAMLATPKRIDSLRTILEEHLTRENERTAALSFLDAIRPASTHQSEESTDEK</sequence>
<dbReference type="RefSeq" id="WP_284333028.1">
    <property type="nucleotide sequence ID" value="NZ_BSOA01000039.1"/>
</dbReference>
<dbReference type="Proteomes" id="UP001156627">
    <property type="component" value="Unassembled WGS sequence"/>
</dbReference>
<evidence type="ECO:0008006" key="3">
    <source>
        <dbReference type="Google" id="ProtNLM"/>
    </source>
</evidence>
<reference evidence="2" key="1">
    <citation type="journal article" date="2019" name="Int. J. Syst. Evol. Microbiol.">
        <title>The Global Catalogue of Microorganisms (GCM) 10K type strain sequencing project: providing services to taxonomists for standard genome sequencing and annotation.</title>
        <authorList>
            <consortium name="The Broad Institute Genomics Platform"/>
            <consortium name="The Broad Institute Genome Sequencing Center for Infectious Disease"/>
            <person name="Wu L."/>
            <person name="Ma J."/>
        </authorList>
    </citation>
    <scope>NUCLEOTIDE SEQUENCE [LARGE SCALE GENOMIC DNA]</scope>
    <source>
        <strain evidence="2">NBRC 111981</strain>
    </source>
</reference>
<gene>
    <name evidence="1" type="ORF">GCM10007898_31630</name>
</gene>
<keyword evidence="2" id="KW-1185">Reference proteome</keyword>
<name>A0ABQ5XER2_9GAMM</name>
<evidence type="ECO:0000313" key="1">
    <source>
        <dbReference type="EMBL" id="GLQ89588.1"/>
    </source>
</evidence>
<comment type="caution">
    <text evidence="1">The sequence shown here is derived from an EMBL/GenBank/DDBJ whole genome shotgun (WGS) entry which is preliminary data.</text>
</comment>
<accession>A0ABQ5XER2</accession>
<dbReference type="EMBL" id="BSOA01000039">
    <property type="protein sequence ID" value="GLQ89588.1"/>
    <property type="molecule type" value="Genomic_DNA"/>
</dbReference>
<evidence type="ECO:0000313" key="2">
    <source>
        <dbReference type="Proteomes" id="UP001156627"/>
    </source>
</evidence>
<protein>
    <recommendedName>
        <fullName evidence="3">Mobilization protein</fullName>
    </recommendedName>
</protein>